<evidence type="ECO:0000256" key="1">
    <source>
        <dbReference type="SAM" id="MobiDB-lite"/>
    </source>
</evidence>
<name>A0A4Y8DAR3_9HELO</name>
<protein>
    <submittedName>
        <fullName evidence="2">Uncharacterized protein</fullName>
    </submittedName>
</protein>
<proteinExistence type="predicted"/>
<dbReference type="EMBL" id="PHWZ01000078">
    <property type="protein sequence ID" value="TEY73428.1"/>
    <property type="molecule type" value="Genomic_DNA"/>
</dbReference>
<comment type="caution">
    <text evidence="2">The sequence shown here is derived from an EMBL/GenBank/DDBJ whole genome shotgun (WGS) entry which is preliminary data.</text>
</comment>
<feature type="compositionally biased region" description="Polar residues" evidence="1">
    <location>
        <begin position="64"/>
        <end position="79"/>
    </location>
</feature>
<keyword evidence="3" id="KW-1185">Reference proteome</keyword>
<evidence type="ECO:0000313" key="2">
    <source>
        <dbReference type="EMBL" id="TEY73428.1"/>
    </source>
</evidence>
<gene>
    <name evidence="2" type="ORF">BOTCAL_0078g00210</name>
</gene>
<reference evidence="2 3" key="1">
    <citation type="submission" date="2017-11" db="EMBL/GenBank/DDBJ databases">
        <title>Comparative genomics of Botrytis spp.</title>
        <authorList>
            <person name="Valero-Jimenez C.A."/>
            <person name="Tapia P."/>
            <person name="Veloso J."/>
            <person name="Silva-Moreno E."/>
            <person name="Staats M."/>
            <person name="Valdes J.H."/>
            <person name="Van Kan J.A.L."/>
        </authorList>
    </citation>
    <scope>NUCLEOTIDE SEQUENCE [LARGE SCALE GENOMIC DNA]</scope>
    <source>
        <strain evidence="2 3">MUCL2830</strain>
    </source>
</reference>
<organism evidence="2 3">
    <name type="scientific">Botryotinia calthae</name>
    <dbReference type="NCBI Taxonomy" id="38488"/>
    <lineage>
        <taxon>Eukaryota</taxon>
        <taxon>Fungi</taxon>
        <taxon>Dikarya</taxon>
        <taxon>Ascomycota</taxon>
        <taxon>Pezizomycotina</taxon>
        <taxon>Leotiomycetes</taxon>
        <taxon>Helotiales</taxon>
        <taxon>Sclerotiniaceae</taxon>
        <taxon>Botryotinia</taxon>
    </lineage>
</organism>
<dbReference type="Proteomes" id="UP000297299">
    <property type="component" value="Unassembled WGS sequence"/>
</dbReference>
<feature type="region of interest" description="Disordered" evidence="1">
    <location>
        <begin position="59"/>
        <end position="81"/>
    </location>
</feature>
<feature type="region of interest" description="Disordered" evidence="1">
    <location>
        <begin position="1"/>
        <end position="24"/>
    </location>
</feature>
<sequence>MSFSCSRNSKYYDEEKLPPYRPVPDESFSHTYTFDVPSPGTVTIDAKGDSSLRVSHVPMPTALPSKTTSSPTHLSQGLSVKNAESLENVVKI</sequence>
<dbReference type="AlphaFoldDB" id="A0A4Y8DAR3"/>
<accession>A0A4Y8DAR3</accession>
<evidence type="ECO:0000313" key="3">
    <source>
        <dbReference type="Proteomes" id="UP000297299"/>
    </source>
</evidence>
<feature type="compositionally biased region" description="Basic and acidic residues" evidence="1">
    <location>
        <begin position="10"/>
        <end position="24"/>
    </location>
</feature>